<dbReference type="SUPFAM" id="SSF160443">
    <property type="entry name" value="SMR domain-like"/>
    <property type="match status" value="1"/>
</dbReference>
<feature type="compositionally biased region" description="Polar residues" evidence="1">
    <location>
        <begin position="226"/>
        <end position="237"/>
    </location>
</feature>
<protein>
    <recommendedName>
        <fullName evidence="2">Smr domain-containing protein</fullName>
    </recommendedName>
</protein>
<dbReference type="AlphaFoldDB" id="A0A165GSW7"/>
<dbReference type="Pfam" id="PF01713">
    <property type="entry name" value="Smr"/>
    <property type="match status" value="1"/>
</dbReference>
<reference evidence="3 4" key="1">
    <citation type="journal article" date="2016" name="Mol. Biol. Evol.">
        <title>Comparative Genomics of Early-Diverging Mushroom-Forming Fungi Provides Insights into the Origins of Lignocellulose Decay Capabilities.</title>
        <authorList>
            <person name="Nagy L.G."/>
            <person name="Riley R."/>
            <person name="Tritt A."/>
            <person name="Adam C."/>
            <person name="Daum C."/>
            <person name="Floudas D."/>
            <person name="Sun H."/>
            <person name="Yadav J.S."/>
            <person name="Pangilinan J."/>
            <person name="Larsson K.H."/>
            <person name="Matsuura K."/>
            <person name="Barry K."/>
            <person name="Labutti K."/>
            <person name="Kuo R."/>
            <person name="Ohm R.A."/>
            <person name="Bhattacharya S.S."/>
            <person name="Shirouzu T."/>
            <person name="Yoshinaga Y."/>
            <person name="Martin F.M."/>
            <person name="Grigoriev I.V."/>
            <person name="Hibbett D.S."/>
        </authorList>
    </citation>
    <scope>NUCLEOTIDE SEQUENCE [LARGE SCALE GENOMIC DNA]</scope>
    <source>
        <strain evidence="3 4">93-53</strain>
    </source>
</reference>
<name>A0A165GSW7_9APHY</name>
<dbReference type="EMBL" id="KV427608">
    <property type="protein sequence ID" value="KZT10766.1"/>
    <property type="molecule type" value="Genomic_DNA"/>
</dbReference>
<evidence type="ECO:0000313" key="3">
    <source>
        <dbReference type="EMBL" id="KZT10766.1"/>
    </source>
</evidence>
<dbReference type="SMART" id="SM00463">
    <property type="entry name" value="SMR"/>
    <property type="match status" value="1"/>
</dbReference>
<dbReference type="PANTHER" id="PTHR47417">
    <property type="entry name" value="SMR DOMAIN-CONTAINING PROTEIN YPL199C"/>
    <property type="match status" value="1"/>
</dbReference>
<dbReference type="Proteomes" id="UP000076871">
    <property type="component" value="Unassembled WGS sequence"/>
</dbReference>
<feature type="compositionally biased region" description="Low complexity" evidence="1">
    <location>
        <begin position="133"/>
        <end position="142"/>
    </location>
</feature>
<dbReference type="STRING" id="1314785.A0A165GSW7"/>
<organism evidence="3 4">
    <name type="scientific">Laetiporus sulphureus 93-53</name>
    <dbReference type="NCBI Taxonomy" id="1314785"/>
    <lineage>
        <taxon>Eukaryota</taxon>
        <taxon>Fungi</taxon>
        <taxon>Dikarya</taxon>
        <taxon>Basidiomycota</taxon>
        <taxon>Agaricomycotina</taxon>
        <taxon>Agaricomycetes</taxon>
        <taxon>Polyporales</taxon>
        <taxon>Laetiporus</taxon>
    </lineage>
</organism>
<dbReference type="PANTHER" id="PTHR47417:SF1">
    <property type="entry name" value="SMR DOMAIN-CONTAINING PROTEIN YPL199C"/>
    <property type="match status" value="1"/>
</dbReference>
<dbReference type="InterPro" id="IPR036063">
    <property type="entry name" value="Smr_dom_sf"/>
</dbReference>
<dbReference type="RefSeq" id="XP_040768506.1">
    <property type="nucleotide sequence ID" value="XM_040912024.1"/>
</dbReference>
<evidence type="ECO:0000259" key="2">
    <source>
        <dbReference type="PROSITE" id="PS50828"/>
    </source>
</evidence>
<feature type="region of interest" description="Disordered" evidence="1">
    <location>
        <begin position="226"/>
        <end position="364"/>
    </location>
</feature>
<keyword evidence="4" id="KW-1185">Reference proteome</keyword>
<dbReference type="PROSITE" id="PS50828">
    <property type="entry name" value="SMR"/>
    <property type="match status" value="1"/>
</dbReference>
<evidence type="ECO:0000256" key="1">
    <source>
        <dbReference type="SAM" id="MobiDB-lite"/>
    </source>
</evidence>
<evidence type="ECO:0000313" key="4">
    <source>
        <dbReference type="Proteomes" id="UP000076871"/>
    </source>
</evidence>
<dbReference type="Gene3D" id="3.30.1370.110">
    <property type="match status" value="1"/>
</dbReference>
<feature type="compositionally biased region" description="Basic and acidic residues" evidence="1">
    <location>
        <begin position="185"/>
        <end position="197"/>
    </location>
</feature>
<dbReference type="InterPro" id="IPR002625">
    <property type="entry name" value="Smr_dom"/>
</dbReference>
<dbReference type="OrthoDB" id="3231855at2759"/>
<gene>
    <name evidence="3" type="ORF">LAESUDRAFT_755439</name>
</gene>
<dbReference type="InterPro" id="IPR053020">
    <property type="entry name" value="Smr_domain_protein"/>
</dbReference>
<dbReference type="GeneID" id="63829052"/>
<accession>A0A165GSW7</accession>
<feature type="region of interest" description="Disordered" evidence="1">
    <location>
        <begin position="133"/>
        <end position="197"/>
    </location>
</feature>
<dbReference type="InParanoid" id="A0A165GSW7"/>
<feature type="domain" description="Smr" evidence="2">
    <location>
        <begin position="470"/>
        <end position="546"/>
    </location>
</feature>
<sequence>MDNVFAIGVGLALRALVDVVTHRNQRINGTLVGLWEGTVLHHFLYKFPGSLDPYVALGFRLLVDMLFTANVTRLTIVLLWTGIGLLLSDVSLDLVEDKRFRRLWRRIRSYFLLVTPTPVRSHVQFLQIPSSSSAASSNRARSPLSQPPIVAERAPSPRPPLTPARRPSTQPVPGRFSDFSETETEASRAGREPRAPSELDYISLPIIPDTPAVESFPAFDGRALSVSSRLTTSTEDSGPSRARRILPSDDESGLTTPVELLSPPPQRRNEDGLPPMTIFSSEGDEERTPTMGPVELPEPPLMRFPLRPVSDAPPELVDLQSMPDVEPLPSDMPDIPEPVTDGVGGDGTRTPRGTASRGPPPAYDEPIELADDNASIAESEGTMSSVVTSRSLNAIITRAVSIRDEALKLDEARAKLNLEYQAALNDKNYWRAFRLKVERDQAEQGARRLHAKAERRFFRAHNMEPAPQTVDVHRLHVPEAVARTEQALYDAMVAGAPELRIITGRGKHSKGKIPILKLAIIGAMRDHHIDAKPDILNSGVLLVRPPAKPAEGSSTA</sequence>
<proteinExistence type="predicted"/>